<sequence>MLMFLRANRSYWDMGMVQDVYEQMPYNKIWYFPSPGASRSTQHLEAVLEPSQRLQVFVWASDRISVPSPF</sequence>
<reference evidence="1" key="1">
    <citation type="submission" date="2013-11" db="EMBL/GenBank/DDBJ databases">
        <title>The Genome Sequence of Phytophthora parasitica IAC_01/95.</title>
        <authorList>
            <consortium name="The Broad Institute Genomics Platform"/>
            <person name="Russ C."/>
            <person name="Tyler B."/>
            <person name="Panabieres F."/>
            <person name="Shan W."/>
            <person name="Tripathy S."/>
            <person name="Grunwald N."/>
            <person name="Machado M."/>
            <person name="Johnson C.S."/>
            <person name="Arredondo F."/>
            <person name="Hong C."/>
            <person name="Coffey M."/>
            <person name="Young S.K."/>
            <person name="Zeng Q."/>
            <person name="Gargeya S."/>
            <person name="Fitzgerald M."/>
            <person name="Abouelleil A."/>
            <person name="Alvarado L."/>
            <person name="Chapman S.B."/>
            <person name="Gainer-Dewar J."/>
            <person name="Goldberg J."/>
            <person name="Griggs A."/>
            <person name="Gujja S."/>
            <person name="Hansen M."/>
            <person name="Howarth C."/>
            <person name="Imamovic A."/>
            <person name="Ireland A."/>
            <person name="Larimer J."/>
            <person name="McCowan C."/>
            <person name="Murphy C."/>
            <person name="Pearson M."/>
            <person name="Poon T.W."/>
            <person name="Priest M."/>
            <person name="Roberts A."/>
            <person name="Saif S."/>
            <person name="Shea T."/>
            <person name="Sykes S."/>
            <person name="Wortman J."/>
            <person name="Nusbaum C."/>
            <person name="Birren B."/>
        </authorList>
    </citation>
    <scope>NUCLEOTIDE SEQUENCE [LARGE SCALE GENOMIC DNA]</scope>
    <source>
        <strain evidence="1">IAC_01/95</strain>
    </source>
</reference>
<dbReference type="Proteomes" id="UP000054532">
    <property type="component" value="Unassembled WGS sequence"/>
</dbReference>
<evidence type="ECO:0000313" key="1">
    <source>
        <dbReference type="EMBL" id="ETM36899.1"/>
    </source>
</evidence>
<dbReference type="AlphaFoldDB" id="W2MN37"/>
<proteinExistence type="predicted"/>
<accession>W2MN37</accession>
<name>W2MN37_PHYNI</name>
<dbReference type="EMBL" id="KI695228">
    <property type="protein sequence ID" value="ETM36899.1"/>
    <property type="molecule type" value="Genomic_DNA"/>
</dbReference>
<organism evidence="1">
    <name type="scientific">Phytophthora nicotianae</name>
    <name type="common">Potato buckeye rot agent</name>
    <name type="synonym">Phytophthora parasitica</name>
    <dbReference type="NCBI Taxonomy" id="4792"/>
    <lineage>
        <taxon>Eukaryota</taxon>
        <taxon>Sar</taxon>
        <taxon>Stramenopiles</taxon>
        <taxon>Oomycota</taxon>
        <taxon>Peronosporomycetes</taxon>
        <taxon>Peronosporales</taxon>
        <taxon>Peronosporaceae</taxon>
        <taxon>Phytophthora</taxon>
    </lineage>
</organism>
<protein>
    <submittedName>
        <fullName evidence="1">Uncharacterized protein</fullName>
    </submittedName>
</protein>
<gene>
    <name evidence="1" type="ORF">L914_16490</name>
</gene>